<feature type="domain" description="BTB" evidence="1">
    <location>
        <begin position="17"/>
        <end position="85"/>
    </location>
</feature>
<sequence length="267" mass="31444">MTDASVLRDFTQPDELSDLTLVIGGTPLHVHKQYLAEWSPVWRQMFLEECSSPQDLHEIAMPDKNLQEVTELLHCIYSTQKPISDANVRFLLELSDEFKINRVKERCEQFLKNQECSLGNLVIAEKYNLRSLYKRCMEHAKTKTLEELDSSVECKKLSQKTLLKIYHDKIEMLRDYSKDLTQKDRQTLKDCDTLKMEKENMKRSLQSIQVLWESPSKRCFRHIADSAFNYSCADCNEKIYFEVRKLCGEGQHLRRYFPKQLDKKSST</sequence>
<dbReference type="SMART" id="SM00225">
    <property type="entry name" value="BTB"/>
    <property type="match status" value="1"/>
</dbReference>
<proteinExistence type="predicted"/>
<accession>A0A8W8NEY1</accession>
<evidence type="ECO:0000259" key="1">
    <source>
        <dbReference type="PROSITE" id="PS50097"/>
    </source>
</evidence>
<organism evidence="2 3">
    <name type="scientific">Magallana gigas</name>
    <name type="common">Pacific oyster</name>
    <name type="synonym">Crassostrea gigas</name>
    <dbReference type="NCBI Taxonomy" id="29159"/>
    <lineage>
        <taxon>Eukaryota</taxon>
        <taxon>Metazoa</taxon>
        <taxon>Spiralia</taxon>
        <taxon>Lophotrochozoa</taxon>
        <taxon>Mollusca</taxon>
        <taxon>Bivalvia</taxon>
        <taxon>Autobranchia</taxon>
        <taxon>Pteriomorphia</taxon>
        <taxon>Ostreida</taxon>
        <taxon>Ostreoidea</taxon>
        <taxon>Ostreidae</taxon>
        <taxon>Magallana</taxon>
    </lineage>
</organism>
<dbReference type="Gene3D" id="3.30.710.10">
    <property type="entry name" value="Potassium Channel Kv1.1, Chain A"/>
    <property type="match status" value="1"/>
</dbReference>
<protein>
    <recommendedName>
        <fullName evidence="1">BTB domain-containing protein</fullName>
    </recommendedName>
</protein>
<reference evidence="2" key="1">
    <citation type="submission" date="2022-08" db="UniProtKB">
        <authorList>
            <consortium name="EnsemblMetazoa"/>
        </authorList>
    </citation>
    <scope>IDENTIFICATION</scope>
    <source>
        <strain evidence="2">05x7-T-G4-1.051#20</strain>
    </source>
</reference>
<dbReference type="PANTHER" id="PTHR22744">
    <property type="entry name" value="HELIX LOOP HELIX PROTEIN 21-RELATED"/>
    <property type="match status" value="1"/>
</dbReference>
<dbReference type="InterPro" id="IPR000210">
    <property type="entry name" value="BTB/POZ_dom"/>
</dbReference>
<dbReference type="OrthoDB" id="409824at2759"/>
<dbReference type="Pfam" id="PF00651">
    <property type="entry name" value="BTB"/>
    <property type="match status" value="1"/>
</dbReference>
<dbReference type="InterPro" id="IPR011333">
    <property type="entry name" value="SKP1/BTB/POZ_sf"/>
</dbReference>
<dbReference type="Proteomes" id="UP000005408">
    <property type="component" value="Unassembled WGS sequence"/>
</dbReference>
<name>A0A8W8NEY1_MAGGI</name>
<dbReference type="PROSITE" id="PS50097">
    <property type="entry name" value="BTB"/>
    <property type="match status" value="1"/>
</dbReference>
<dbReference type="PANTHER" id="PTHR22744:SF17">
    <property type="entry name" value="BTB DOMAIN-CONTAINING PROTEIN"/>
    <property type="match status" value="1"/>
</dbReference>
<keyword evidence="3" id="KW-1185">Reference proteome</keyword>
<dbReference type="EnsemblMetazoa" id="G5874.1">
    <property type="protein sequence ID" value="G5874.1:cds"/>
    <property type="gene ID" value="G5874"/>
</dbReference>
<evidence type="ECO:0000313" key="2">
    <source>
        <dbReference type="EnsemblMetazoa" id="G5874.1:cds"/>
    </source>
</evidence>
<dbReference type="AlphaFoldDB" id="A0A8W8NEY1"/>
<evidence type="ECO:0000313" key="3">
    <source>
        <dbReference type="Proteomes" id="UP000005408"/>
    </source>
</evidence>
<dbReference type="OMA" id="DLHEIAM"/>
<dbReference type="SUPFAM" id="SSF54695">
    <property type="entry name" value="POZ domain"/>
    <property type="match status" value="1"/>
</dbReference>